<evidence type="ECO:0000256" key="1">
    <source>
        <dbReference type="ARBA" id="ARBA00004953"/>
    </source>
</evidence>
<dbReference type="GO" id="GO:0009236">
    <property type="term" value="P:cobalamin biosynthetic process"/>
    <property type="evidence" value="ECO:0007669"/>
    <property type="project" value="UniProtKB-UniPathway"/>
</dbReference>
<dbReference type="Gene3D" id="3.30.420.180">
    <property type="entry name" value="CobE/GbiG C-terminal domain"/>
    <property type="match status" value="1"/>
</dbReference>
<dbReference type="EMBL" id="QBMN01000029">
    <property type="protein sequence ID" value="PZO43202.1"/>
    <property type="molecule type" value="Genomic_DNA"/>
</dbReference>
<keyword evidence="2" id="KW-0169">Cobalamin biosynthesis</keyword>
<sequence>MSLSSFAAIAVTPAGLTSLLPLATGLPADLWVPPSLVADAEALNVKVRVYDRPLKDTLADLWATHDGLIFALATGAVVRLIAPLLSDKVSDPAVVVVSEAGDQVISLCGGHQGGGNDLTRQVAHLLGAHAVITGSSAAQGLPGVDVLGLPFGWSKGSGNWTGVSAAIAHGKTVEVLQDSGSTLWQDHLPEPHPFIFEPATSPAARLWISPIQRQFDPDSNLAKAQWHPRVLWVGVGCERGTPQGVIEAAIARVCRAGHFAEGAIAGLASLDLKADEVGLVALCAERSWPLRCFTAEELKTIPVPNPSTVVEQAVQTPSVAEAAAILAAQGELRVAKQVVRVEGQPGAVTVAIAQAEREYIPHPGHLALVGTGPGDLAQITPAAKAAISQADVVIGYGLYIDQIRPLCRPGQIVEPWPITQERQRADRAIDLARWGLSVAVVSSGDCGIYGMAGLVLEQLQGTGWDGETPSVEVLPGISALQAAAARVGAPLMHDFCAISLSDLLTPWAVILKRLEAAAAADFVVALYNPKSKTRTEQIATAHGIFMAHRSPETPVAVVKSVYRPDETIHRTTLGAMLEAPIDMLTVVLIGNQSTQRHGPWLITPRGYNGNLGGNISGG</sequence>
<keyword evidence="5" id="KW-0949">S-adenosyl-L-methionine</keyword>
<feature type="domain" description="Cobalamin biosynthesis central region" evidence="10">
    <location>
        <begin position="142"/>
        <end position="228"/>
    </location>
</feature>
<gene>
    <name evidence="11" type="primary">cobJ</name>
    <name evidence="11" type="ORF">DCF17_06060</name>
</gene>
<dbReference type="Pfam" id="PF01890">
    <property type="entry name" value="CbiG_C"/>
    <property type="match status" value="1"/>
</dbReference>
<dbReference type="InterPro" id="IPR021744">
    <property type="entry name" value="CbiG_N"/>
</dbReference>
<evidence type="ECO:0000256" key="3">
    <source>
        <dbReference type="ARBA" id="ARBA00022603"/>
    </source>
</evidence>
<dbReference type="InterPro" id="IPR014776">
    <property type="entry name" value="4pyrrole_Mease_sub2"/>
</dbReference>
<dbReference type="GO" id="GO:0032259">
    <property type="term" value="P:methylation"/>
    <property type="evidence" value="ECO:0007669"/>
    <property type="project" value="UniProtKB-KW"/>
</dbReference>
<dbReference type="InterPro" id="IPR038029">
    <property type="entry name" value="GbiG_N_sf"/>
</dbReference>
<dbReference type="Pfam" id="PF00590">
    <property type="entry name" value="TP_methylase"/>
    <property type="match status" value="1"/>
</dbReference>
<reference evidence="12" key="1">
    <citation type="submission" date="2018-04" db="EMBL/GenBank/DDBJ databases">
        <authorList>
            <person name="Cornet L."/>
        </authorList>
    </citation>
    <scope>NUCLEOTIDE SEQUENCE [LARGE SCALE GENOMIC DNA]</scope>
</reference>
<feature type="domain" description="CobE/GbiG C-terminal" evidence="8">
    <location>
        <begin position="231"/>
        <end position="353"/>
    </location>
</feature>
<dbReference type="Proteomes" id="UP000249081">
    <property type="component" value="Unassembled WGS sequence"/>
</dbReference>
<dbReference type="PANTHER" id="PTHR47036:SF1">
    <property type="entry name" value="COBALT-FACTOR III C(17)-METHYLTRANSFERASE-RELATED"/>
    <property type="match status" value="1"/>
</dbReference>
<dbReference type="GO" id="GO:0008168">
    <property type="term" value="F:methyltransferase activity"/>
    <property type="evidence" value="ECO:0007669"/>
    <property type="project" value="UniProtKB-KW"/>
</dbReference>
<dbReference type="Pfam" id="PF11760">
    <property type="entry name" value="CbiG_N"/>
    <property type="match status" value="1"/>
</dbReference>
<dbReference type="InterPro" id="IPR021745">
    <property type="entry name" value="CbiG_mid"/>
</dbReference>
<evidence type="ECO:0000256" key="2">
    <source>
        <dbReference type="ARBA" id="ARBA00022573"/>
    </source>
</evidence>
<dbReference type="SUPFAM" id="SSF53790">
    <property type="entry name" value="Tetrapyrrole methylase"/>
    <property type="match status" value="1"/>
</dbReference>
<comment type="caution">
    <text evidence="11">The sequence shown here is derived from an EMBL/GenBank/DDBJ whole genome shotgun (WGS) entry which is preliminary data.</text>
</comment>
<evidence type="ECO:0000259" key="10">
    <source>
        <dbReference type="Pfam" id="PF11761"/>
    </source>
</evidence>
<keyword evidence="6" id="KW-0732">Signal</keyword>
<keyword evidence="3 11" id="KW-0489">Methyltransferase</keyword>
<keyword evidence="4 11" id="KW-0808">Transferase</keyword>
<evidence type="ECO:0000259" key="8">
    <source>
        <dbReference type="Pfam" id="PF01890"/>
    </source>
</evidence>
<dbReference type="Gene3D" id="3.40.50.11220">
    <property type="match status" value="1"/>
</dbReference>
<dbReference type="InterPro" id="IPR014777">
    <property type="entry name" value="4pyrrole_Mease_sub1"/>
</dbReference>
<evidence type="ECO:0000313" key="11">
    <source>
        <dbReference type="EMBL" id="PZO43202.1"/>
    </source>
</evidence>
<dbReference type="Gene3D" id="3.30.950.10">
    <property type="entry name" value="Methyltransferase, Cobalt-precorrin-4 Transmethylase, Domain 2"/>
    <property type="match status" value="1"/>
</dbReference>
<evidence type="ECO:0000256" key="4">
    <source>
        <dbReference type="ARBA" id="ARBA00022679"/>
    </source>
</evidence>
<dbReference type="InterPro" id="IPR036518">
    <property type="entry name" value="CobE/GbiG_C_sf"/>
</dbReference>
<dbReference type="InterPro" id="IPR035996">
    <property type="entry name" value="4pyrrol_Methylase_sf"/>
</dbReference>
<evidence type="ECO:0000259" key="7">
    <source>
        <dbReference type="Pfam" id="PF00590"/>
    </source>
</evidence>
<dbReference type="AlphaFoldDB" id="A0A2W4WFB8"/>
<evidence type="ECO:0000259" key="9">
    <source>
        <dbReference type="Pfam" id="PF11760"/>
    </source>
</evidence>
<reference evidence="11 12" key="2">
    <citation type="submission" date="2018-06" db="EMBL/GenBank/DDBJ databases">
        <title>Metagenomic assembly of (sub)arctic Cyanobacteria and their associated microbiome from non-axenic cultures.</title>
        <authorList>
            <person name="Baurain D."/>
        </authorList>
    </citation>
    <scope>NUCLEOTIDE SEQUENCE [LARGE SCALE GENOMIC DNA]</scope>
    <source>
        <strain evidence="11">ULC041bin1</strain>
    </source>
</reference>
<dbReference type="SUPFAM" id="SSF159672">
    <property type="entry name" value="CbiG N-terminal domain-like"/>
    <property type="match status" value="1"/>
</dbReference>
<dbReference type="PANTHER" id="PTHR47036">
    <property type="entry name" value="COBALT-FACTOR III C(17)-METHYLTRANSFERASE-RELATED"/>
    <property type="match status" value="1"/>
</dbReference>
<feature type="signal peptide" evidence="6">
    <location>
        <begin position="1"/>
        <end position="23"/>
    </location>
</feature>
<comment type="pathway">
    <text evidence="1">Cofactor biosynthesis; adenosylcobalamin biosynthesis.</text>
</comment>
<dbReference type="InterPro" id="IPR002750">
    <property type="entry name" value="CobE/GbiG_C"/>
</dbReference>
<feature type="domain" description="Tetrapyrrole methylase" evidence="7">
    <location>
        <begin position="366"/>
        <end position="575"/>
    </location>
</feature>
<feature type="domain" description="Cobalamin synthesis G N-terminal" evidence="9">
    <location>
        <begin position="57"/>
        <end position="136"/>
    </location>
</feature>
<evidence type="ECO:0000313" key="12">
    <source>
        <dbReference type="Proteomes" id="UP000249081"/>
    </source>
</evidence>
<dbReference type="InterPro" id="IPR000878">
    <property type="entry name" value="4pyrrol_Mease"/>
</dbReference>
<dbReference type="InterPro" id="IPR006363">
    <property type="entry name" value="Cbl_synth_CobJ/CibH_dom"/>
</dbReference>
<dbReference type="Gene3D" id="3.40.1010.10">
    <property type="entry name" value="Cobalt-precorrin-4 Transmethylase, Domain 1"/>
    <property type="match status" value="1"/>
</dbReference>
<evidence type="ECO:0000256" key="6">
    <source>
        <dbReference type="SAM" id="SignalP"/>
    </source>
</evidence>
<name>A0A2W4WFB8_9CYAN</name>
<feature type="chain" id="PRO_5016164137" evidence="6">
    <location>
        <begin position="24"/>
        <end position="618"/>
    </location>
</feature>
<dbReference type="CDD" id="cd11646">
    <property type="entry name" value="Precorrin_3B_C17_MT"/>
    <property type="match status" value="1"/>
</dbReference>
<organism evidence="11 12">
    <name type="scientific">Shackletoniella antarctica</name>
    <dbReference type="NCBI Taxonomy" id="268115"/>
    <lineage>
        <taxon>Bacteria</taxon>
        <taxon>Bacillati</taxon>
        <taxon>Cyanobacteriota</taxon>
        <taxon>Cyanophyceae</taxon>
        <taxon>Oculatellales</taxon>
        <taxon>Oculatellaceae</taxon>
        <taxon>Shackletoniella</taxon>
    </lineage>
</organism>
<dbReference type="UniPathway" id="UPA00148"/>
<accession>A0A2W4WFB8</accession>
<dbReference type="Pfam" id="PF11761">
    <property type="entry name" value="CbiG_mid"/>
    <property type="match status" value="1"/>
</dbReference>
<dbReference type="NCBIfam" id="TIGR01466">
    <property type="entry name" value="cobJ_cbiH"/>
    <property type="match status" value="1"/>
</dbReference>
<protein>
    <submittedName>
        <fullName evidence="11">Precorrin-3B C(17)-methyltransferase</fullName>
    </submittedName>
</protein>
<dbReference type="InterPro" id="IPR051810">
    <property type="entry name" value="Precorrin_MeTrfase"/>
</dbReference>
<dbReference type="SUPFAM" id="SSF159664">
    <property type="entry name" value="CobE/GbiG C-terminal domain-like"/>
    <property type="match status" value="1"/>
</dbReference>
<evidence type="ECO:0000256" key="5">
    <source>
        <dbReference type="ARBA" id="ARBA00022691"/>
    </source>
</evidence>
<proteinExistence type="predicted"/>